<evidence type="ECO:0000313" key="15">
    <source>
        <dbReference type="Proteomes" id="UP000712600"/>
    </source>
</evidence>
<keyword evidence="7" id="KW-0804">Transcription</keyword>
<dbReference type="Gene3D" id="1.10.10.60">
    <property type="entry name" value="Homeodomain-like"/>
    <property type="match status" value="1"/>
</dbReference>
<comment type="similarity">
    <text evidence="2">Belongs to the HD-ZIP homeobox family. Class III subfamily.</text>
</comment>
<evidence type="ECO:0000313" key="14">
    <source>
        <dbReference type="EMBL" id="KAF3555286.1"/>
    </source>
</evidence>
<evidence type="ECO:0000256" key="12">
    <source>
        <dbReference type="SAM" id="MobiDB-lite"/>
    </source>
</evidence>
<dbReference type="Pfam" id="PF01190">
    <property type="entry name" value="Pollen_Ole_e_1"/>
    <property type="match status" value="1"/>
</dbReference>
<organism evidence="14 15">
    <name type="scientific">Brassica cretica</name>
    <name type="common">Mustard</name>
    <dbReference type="NCBI Taxonomy" id="69181"/>
    <lineage>
        <taxon>Eukaryota</taxon>
        <taxon>Viridiplantae</taxon>
        <taxon>Streptophyta</taxon>
        <taxon>Embryophyta</taxon>
        <taxon>Tracheophyta</taxon>
        <taxon>Spermatophyta</taxon>
        <taxon>Magnoliopsida</taxon>
        <taxon>eudicotyledons</taxon>
        <taxon>Gunneridae</taxon>
        <taxon>Pentapetalae</taxon>
        <taxon>rosids</taxon>
        <taxon>malvids</taxon>
        <taxon>Brassicales</taxon>
        <taxon>Brassicaceae</taxon>
        <taxon>Brassiceae</taxon>
        <taxon>Brassica</taxon>
    </lineage>
</organism>
<dbReference type="CDD" id="cd14686">
    <property type="entry name" value="bZIP"/>
    <property type="match status" value="1"/>
</dbReference>
<dbReference type="Proteomes" id="UP000712600">
    <property type="component" value="Unassembled WGS sequence"/>
</dbReference>
<dbReference type="CDD" id="cd00086">
    <property type="entry name" value="homeodomain"/>
    <property type="match status" value="1"/>
</dbReference>
<dbReference type="InterPro" id="IPR001356">
    <property type="entry name" value="HD"/>
</dbReference>
<dbReference type="SMART" id="SM00389">
    <property type="entry name" value="HOX"/>
    <property type="match status" value="1"/>
</dbReference>
<dbReference type="PANTHER" id="PTHR45950:SF29">
    <property type="entry name" value="HOMEOBOX DOMAIN-CONTAINING PROTEIN"/>
    <property type="match status" value="1"/>
</dbReference>
<comment type="caution">
    <text evidence="14">The sequence shown here is derived from an EMBL/GenBank/DDBJ whole genome shotgun (WGS) entry which is preliminary data.</text>
</comment>
<dbReference type="Pfam" id="PF00046">
    <property type="entry name" value="Homeodomain"/>
    <property type="match status" value="1"/>
</dbReference>
<proteinExistence type="inferred from homology"/>
<keyword evidence="4 11" id="KW-0175">Coiled coil</keyword>
<dbReference type="GO" id="GO:0003700">
    <property type="term" value="F:DNA-binding transcription factor activity"/>
    <property type="evidence" value="ECO:0007669"/>
    <property type="project" value="InterPro"/>
</dbReference>
<reference evidence="14" key="1">
    <citation type="submission" date="2019-12" db="EMBL/GenBank/DDBJ databases">
        <title>Genome sequencing and annotation of Brassica cretica.</title>
        <authorList>
            <person name="Studholme D.J."/>
            <person name="Sarris P."/>
        </authorList>
    </citation>
    <scope>NUCLEOTIDE SEQUENCE</scope>
    <source>
        <strain evidence="14">PFS-109/04</strain>
        <tissue evidence="14">Leaf</tissue>
    </source>
</reference>
<evidence type="ECO:0000256" key="6">
    <source>
        <dbReference type="ARBA" id="ARBA00023155"/>
    </source>
</evidence>
<accession>A0A8S9QQE2</accession>
<dbReference type="PRINTS" id="PR01218">
    <property type="entry name" value="PSTLEXTENSIN"/>
</dbReference>
<evidence type="ECO:0000256" key="2">
    <source>
        <dbReference type="ARBA" id="ARBA00010338"/>
    </source>
</evidence>
<protein>
    <recommendedName>
        <fullName evidence="13">Homeobox domain-containing protein</fullName>
    </recommendedName>
</protein>
<dbReference type="PROSITE" id="PS50071">
    <property type="entry name" value="HOMEOBOX_2"/>
    <property type="match status" value="1"/>
</dbReference>
<sequence length="414" mass="45867">MMVHTMHRESPDKGLDSGKYVRYTPEQVEALERVYTECPKPSSLRRHQLIRESPILSNIEPKQIKVWFQNRRCREKQRKEAARLQTVNRKLNAMNKLLMEENDRLQKQVSHLVYENGHMKHQLHTASGTTTDNSCESVVVSGQQHQQQNSNHPQHLQRDANNPAGLLSIAEEALAEFLSKATGTAVDWVQMIGMKPGPDSIGIVSISRNCSGIAARACGLVSLEPMKSILLHSLSLKQRTEMGTSVIKALKYLLLFNISLTFIYTNEVSASPVTLPAAKMSRRLVAVQGMVYCKSCKYSGINTLLEASPLQGATVKLACNNTKRGVTMETKTDKNGYFFMLAPNKLTTYAFHTCRAWPTNPGPAAATVTCTVPSQLNNGTTGAMLKPSKSINIAERGYVLFSVGPFAFEPACTR</sequence>
<dbReference type="InterPro" id="IPR009057">
    <property type="entry name" value="Homeodomain-like_sf"/>
</dbReference>
<evidence type="ECO:0000256" key="1">
    <source>
        <dbReference type="ARBA" id="ARBA00004123"/>
    </source>
</evidence>
<keyword evidence="5 9" id="KW-0238">DNA-binding</keyword>
<gene>
    <name evidence="14" type="ORF">F2Q69_00011300</name>
</gene>
<dbReference type="SUPFAM" id="SSF46689">
    <property type="entry name" value="Homeodomain-like"/>
    <property type="match status" value="1"/>
</dbReference>
<comment type="subcellular location">
    <subcellularLocation>
        <location evidence="1 9 10">Nucleus</location>
    </subcellularLocation>
</comment>
<dbReference type="GO" id="GO:0008289">
    <property type="term" value="F:lipid binding"/>
    <property type="evidence" value="ECO:0007669"/>
    <property type="project" value="InterPro"/>
</dbReference>
<evidence type="ECO:0000256" key="3">
    <source>
        <dbReference type="ARBA" id="ARBA00023015"/>
    </source>
</evidence>
<dbReference type="AlphaFoldDB" id="A0A8S9QQE2"/>
<feature type="coiled-coil region" evidence="11">
    <location>
        <begin position="74"/>
        <end position="108"/>
    </location>
</feature>
<keyword evidence="3" id="KW-0805">Transcription regulation</keyword>
<dbReference type="InterPro" id="IPR003882">
    <property type="entry name" value="Pistil_extensin"/>
</dbReference>
<dbReference type="PANTHER" id="PTHR45950">
    <property type="entry name" value="HOMEOBOX-LEUCINE ZIPPER PROTEIN ATHB-14"/>
    <property type="match status" value="1"/>
</dbReference>
<evidence type="ECO:0000256" key="7">
    <source>
        <dbReference type="ARBA" id="ARBA00023163"/>
    </source>
</evidence>
<evidence type="ECO:0000256" key="10">
    <source>
        <dbReference type="RuleBase" id="RU000682"/>
    </source>
</evidence>
<dbReference type="GO" id="GO:0003677">
    <property type="term" value="F:DNA binding"/>
    <property type="evidence" value="ECO:0007669"/>
    <property type="project" value="UniProtKB-UniRule"/>
</dbReference>
<evidence type="ECO:0000256" key="9">
    <source>
        <dbReference type="PROSITE-ProRule" id="PRU00108"/>
    </source>
</evidence>
<evidence type="ECO:0000259" key="13">
    <source>
        <dbReference type="PROSITE" id="PS50071"/>
    </source>
</evidence>
<feature type="domain" description="Homeobox" evidence="13">
    <location>
        <begin position="14"/>
        <end position="78"/>
    </location>
</feature>
<dbReference type="FunFam" id="1.10.10.60:FF:000197">
    <property type="entry name" value="Homeobox-leucine zipper protein REVOLUTA"/>
    <property type="match status" value="1"/>
</dbReference>
<keyword evidence="6 9" id="KW-0371">Homeobox</keyword>
<name>A0A8S9QQE2_BRACR</name>
<evidence type="ECO:0000256" key="11">
    <source>
        <dbReference type="SAM" id="Coils"/>
    </source>
</evidence>
<feature type="compositionally biased region" description="Low complexity" evidence="12">
    <location>
        <begin position="140"/>
        <end position="154"/>
    </location>
</feature>
<dbReference type="InterPro" id="IPR002913">
    <property type="entry name" value="START_lipid-bd_dom"/>
</dbReference>
<dbReference type="Pfam" id="PF01852">
    <property type="entry name" value="START"/>
    <property type="match status" value="1"/>
</dbReference>
<dbReference type="GO" id="GO:0005634">
    <property type="term" value="C:nucleus"/>
    <property type="evidence" value="ECO:0007669"/>
    <property type="project" value="UniProtKB-SubCell"/>
</dbReference>
<feature type="region of interest" description="Disordered" evidence="12">
    <location>
        <begin position="140"/>
        <end position="160"/>
    </location>
</feature>
<dbReference type="EMBL" id="QGKX02000996">
    <property type="protein sequence ID" value="KAF3555286.1"/>
    <property type="molecule type" value="Genomic_DNA"/>
</dbReference>
<keyword evidence="8 9" id="KW-0539">Nucleus</keyword>
<evidence type="ECO:0000256" key="4">
    <source>
        <dbReference type="ARBA" id="ARBA00023054"/>
    </source>
</evidence>
<feature type="DNA-binding region" description="Homeobox" evidence="9">
    <location>
        <begin position="16"/>
        <end position="79"/>
    </location>
</feature>
<evidence type="ECO:0000256" key="5">
    <source>
        <dbReference type="ARBA" id="ARBA00023125"/>
    </source>
</evidence>
<dbReference type="InterPro" id="IPR044830">
    <property type="entry name" value="HD-Zip_III"/>
</dbReference>
<evidence type="ECO:0000256" key="8">
    <source>
        <dbReference type="ARBA" id="ARBA00023242"/>
    </source>
</evidence>